<evidence type="ECO:0000256" key="1">
    <source>
        <dbReference type="SAM" id="Phobius"/>
    </source>
</evidence>
<dbReference type="Proteomes" id="UP001157126">
    <property type="component" value="Unassembled WGS sequence"/>
</dbReference>
<keyword evidence="1" id="KW-0812">Transmembrane</keyword>
<evidence type="ECO:0000313" key="3">
    <source>
        <dbReference type="Proteomes" id="UP001157126"/>
    </source>
</evidence>
<accession>A0ABQ6IVQ7</accession>
<keyword evidence="3" id="KW-1185">Reference proteome</keyword>
<keyword evidence="1" id="KW-1133">Transmembrane helix</keyword>
<name>A0ABQ6IVQ7_9MICO</name>
<comment type="caution">
    <text evidence="2">The sequence shown here is derived from an EMBL/GenBank/DDBJ whole genome shotgun (WGS) entry which is preliminary data.</text>
</comment>
<gene>
    <name evidence="2" type="ORF">GCM10025883_28440</name>
</gene>
<sequence length="322" mass="34439">MSPSSLIFVAVVAVWAAYLVVDTTRRREYLATARTVDRFSASMRVLQRRAVRRESAEAFEASTAPMRNSSSVVLHRNLQPSRAATEARAAQAASKPVQAARTGGTKALADRQRAAARVRRARLMAVVTLALVLATLGTAVLAGLGALTWIVPVSGVVLSTALVVVMRRQAVLARTRARRHAERGTGAPLARRGATAATAAAATSAGAAVAVAEHEADEVTRVDVRPAARAMPVAQEYVPFDYAREVEPAIAAEAEVVARAAERDILFDQEGWQPVPVPPPTYTLKARAERPLPPPLEIEDDFIPVGEEWDEVASPYSRASGQ</sequence>
<protein>
    <submittedName>
        <fullName evidence="2">Uncharacterized protein</fullName>
    </submittedName>
</protein>
<reference evidence="3" key="1">
    <citation type="journal article" date="2019" name="Int. J. Syst. Evol. Microbiol.">
        <title>The Global Catalogue of Microorganisms (GCM) 10K type strain sequencing project: providing services to taxonomists for standard genome sequencing and annotation.</title>
        <authorList>
            <consortium name="The Broad Institute Genomics Platform"/>
            <consortium name="The Broad Institute Genome Sequencing Center for Infectious Disease"/>
            <person name="Wu L."/>
            <person name="Ma J."/>
        </authorList>
    </citation>
    <scope>NUCLEOTIDE SEQUENCE [LARGE SCALE GENOMIC DNA]</scope>
    <source>
        <strain evidence="3">NBRC 113072</strain>
    </source>
</reference>
<feature type="transmembrane region" description="Helical" evidence="1">
    <location>
        <begin position="6"/>
        <end position="24"/>
    </location>
</feature>
<dbReference type="EMBL" id="BSUO01000001">
    <property type="protein sequence ID" value="GMA40799.1"/>
    <property type="molecule type" value="Genomic_DNA"/>
</dbReference>
<proteinExistence type="predicted"/>
<evidence type="ECO:0000313" key="2">
    <source>
        <dbReference type="EMBL" id="GMA40799.1"/>
    </source>
</evidence>
<organism evidence="2 3">
    <name type="scientific">Mobilicoccus caccae</name>
    <dbReference type="NCBI Taxonomy" id="1859295"/>
    <lineage>
        <taxon>Bacteria</taxon>
        <taxon>Bacillati</taxon>
        <taxon>Actinomycetota</taxon>
        <taxon>Actinomycetes</taxon>
        <taxon>Micrococcales</taxon>
        <taxon>Dermatophilaceae</taxon>
        <taxon>Mobilicoccus</taxon>
    </lineage>
</organism>
<feature type="transmembrane region" description="Helical" evidence="1">
    <location>
        <begin position="121"/>
        <end position="141"/>
    </location>
</feature>
<feature type="transmembrane region" description="Helical" evidence="1">
    <location>
        <begin position="147"/>
        <end position="166"/>
    </location>
</feature>
<keyword evidence="1" id="KW-0472">Membrane</keyword>
<dbReference type="RefSeq" id="WP_284304437.1">
    <property type="nucleotide sequence ID" value="NZ_BSUO01000001.1"/>
</dbReference>